<evidence type="ECO:0000259" key="5">
    <source>
        <dbReference type="Pfam" id="PF00294"/>
    </source>
</evidence>
<dbReference type="GO" id="GO:0016301">
    <property type="term" value="F:kinase activity"/>
    <property type="evidence" value="ECO:0007669"/>
    <property type="project" value="UniProtKB-KW"/>
</dbReference>
<proteinExistence type="predicted"/>
<evidence type="ECO:0000313" key="8">
    <source>
        <dbReference type="Proteomes" id="UP001589693"/>
    </source>
</evidence>
<dbReference type="SUPFAM" id="SSF52374">
    <property type="entry name" value="Nucleotidylyl transferase"/>
    <property type="match status" value="1"/>
</dbReference>
<feature type="domain" description="Carbohydrate kinase PfkB" evidence="5">
    <location>
        <begin position="2"/>
        <end position="280"/>
    </location>
</feature>
<comment type="caution">
    <text evidence="7">The sequence shown here is derived from an EMBL/GenBank/DDBJ whole genome shotgun (WGS) entry which is preliminary data.</text>
</comment>
<dbReference type="Gene3D" id="3.40.1190.20">
    <property type="match status" value="1"/>
</dbReference>
<evidence type="ECO:0000256" key="1">
    <source>
        <dbReference type="ARBA" id="ARBA00022679"/>
    </source>
</evidence>
<sequence length="444" mass="45242">MNLVVVGDTLLDVDLVGTVSRVCPEAPAPVLDLTSRHHRPGGAGLAALLAARDGTDVTLVTAIAGDEAGHRLRAELDHVNLVAGPAEAATAVKSRLRCHGQSLARIDEGAPGPAPRASEAMLEAVREAGAVLVSDYGRGLARDTRLRELLGQRASQVPVVWDPHPRGPDPVPGAAMVTPNAAEADVSGGGVIAAHRAAGRLRRRWSAEAVAVTLGEGGAVLDQGGLPLMVPAPAVTVADSCGAGDRFAVTVATMLLAGATAAGAVTAAVRTAAHFLADGGVSGAGAENVSAVDTGCALRVADQVRARGGTVVATGGCFDLLHAGHTRTLAAARSLGDCLIVCMNSDDSARRLKGPGRPINRESERAELLESLSCVDAVAVFDEDTPESVVGALRPDIWVKGEDHRVEELPEAALLRSWGGCAVTVPYHPGRSTTRLAAALADAG</sequence>
<dbReference type="InterPro" id="IPR050385">
    <property type="entry name" value="Archaeal_FAD_synthase"/>
</dbReference>
<dbReference type="PANTHER" id="PTHR43793">
    <property type="entry name" value="FAD SYNTHASE"/>
    <property type="match status" value="1"/>
</dbReference>
<dbReference type="InterPro" id="IPR014729">
    <property type="entry name" value="Rossmann-like_a/b/a_fold"/>
</dbReference>
<evidence type="ECO:0000259" key="6">
    <source>
        <dbReference type="Pfam" id="PF01467"/>
    </source>
</evidence>
<dbReference type="Gene3D" id="3.40.50.620">
    <property type="entry name" value="HUPs"/>
    <property type="match status" value="1"/>
</dbReference>
<protein>
    <submittedName>
        <fullName evidence="7">PfkB family carbohydrate kinase</fullName>
    </submittedName>
</protein>
<keyword evidence="3" id="KW-0511">Multifunctional enzyme</keyword>
<dbReference type="PANTHER" id="PTHR43793:SF2">
    <property type="entry name" value="BIFUNCTIONAL PROTEIN HLDE"/>
    <property type="match status" value="1"/>
</dbReference>
<accession>A0ABV5ZWS5</accession>
<keyword evidence="7" id="KW-0418">Kinase</keyword>
<evidence type="ECO:0000256" key="3">
    <source>
        <dbReference type="ARBA" id="ARBA00023268"/>
    </source>
</evidence>
<name>A0ABV5ZWS5_9PSEU</name>
<dbReference type="InterPro" id="IPR011611">
    <property type="entry name" value="PfkB_dom"/>
</dbReference>
<keyword evidence="2" id="KW-0548">Nucleotidyltransferase</keyword>
<dbReference type="InterPro" id="IPR004821">
    <property type="entry name" value="Cyt_trans-like"/>
</dbReference>
<dbReference type="Proteomes" id="UP001589693">
    <property type="component" value="Unassembled WGS sequence"/>
</dbReference>
<reference evidence="7 8" key="1">
    <citation type="submission" date="2024-09" db="EMBL/GenBank/DDBJ databases">
        <authorList>
            <person name="Sun Q."/>
            <person name="Mori K."/>
        </authorList>
    </citation>
    <scope>NUCLEOTIDE SEQUENCE [LARGE SCALE GENOMIC DNA]</scope>
    <source>
        <strain evidence="7 8">TBRC 7907</strain>
    </source>
</reference>
<keyword evidence="4" id="KW-0119">Carbohydrate metabolism</keyword>
<evidence type="ECO:0000313" key="7">
    <source>
        <dbReference type="EMBL" id="MFB9905349.1"/>
    </source>
</evidence>
<dbReference type="Pfam" id="PF01467">
    <property type="entry name" value="CTP_transf_like"/>
    <property type="match status" value="1"/>
</dbReference>
<feature type="domain" description="Cytidyltransferase-like" evidence="6">
    <location>
        <begin position="314"/>
        <end position="404"/>
    </location>
</feature>
<organism evidence="7 8">
    <name type="scientific">Allokutzneria oryzae</name>
    <dbReference type="NCBI Taxonomy" id="1378989"/>
    <lineage>
        <taxon>Bacteria</taxon>
        <taxon>Bacillati</taxon>
        <taxon>Actinomycetota</taxon>
        <taxon>Actinomycetes</taxon>
        <taxon>Pseudonocardiales</taxon>
        <taxon>Pseudonocardiaceae</taxon>
        <taxon>Allokutzneria</taxon>
    </lineage>
</organism>
<dbReference type="NCBIfam" id="TIGR00125">
    <property type="entry name" value="cyt_tran_rel"/>
    <property type="match status" value="1"/>
</dbReference>
<dbReference type="EMBL" id="JBHLZU010000012">
    <property type="protein sequence ID" value="MFB9905349.1"/>
    <property type="molecule type" value="Genomic_DNA"/>
</dbReference>
<dbReference type="RefSeq" id="WP_377852655.1">
    <property type="nucleotide sequence ID" value="NZ_JBHLZU010000012.1"/>
</dbReference>
<evidence type="ECO:0000256" key="2">
    <source>
        <dbReference type="ARBA" id="ARBA00022695"/>
    </source>
</evidence>
<dbReference type="InterPro" id="IPR029056">
    <property type="entry name" value="Ribokinase-like"/>
</dbReference>
<keyword evidence="1" id="KW-0808">Transferase</keyword>
<evidence type="ECO:0000256" key="4">
    <source>
        <dbReference type="ARBA" id="ARBA00023277"/>
    </source>
</evidence>
<dbReference type="Pfam" id="PF00294">
    <property type="entry name" value="PfkB"/>
    <property type="match status" value="1"/>
</dbReference>
<gene>
    <name evidence="7" type="ORF">ACFFQA_15550</name>
</gene>
<dbReference type="SUPFAM" id="SSF53613">
    <property type="entry name" value="Ribokinase-like"/>
    <property type="match status" value="1"/>
</dbReference>
<keyword evidence="8" id="KW-1185">Reference proteome</keyword>